<organism evidence="2">
    <name type="scientific">marine sediment metagenome</name>
    <dbReference type="NCBI Taxonomy" id="412755"/>
    <lineage>
        <taxon>unclassified sequences</taxon>
        <taxon>metagenomes</taxon>
        <taxon>ecological metagenomes</taxon>
    </lineage>
</organism>
<protein>
    <submittedName>
        <fullName evidence="2">Uncharacterized protein</fullName>
    </submittedName>
</protein>
<comment type="caution">
    <text evidence="2">The sequence shown here is derived from an EMBL/GenBank/DDBJ whole genome shotgun (WGS) entry which is preliminary data.</text>
</comment>
<sequence length="79" mass="8682">MANSAPWFLFNIIRSSAIPIVLTLVKADEVFAGNMFAVLFVAAAIFFPLVWFLGKRIGKKIMLFGKDISNPIGVRLAPV</sequence>
<feature type="transmembrane region" description="Helical" evidence="1">
    <location>
        <begin position="31"/>
        <end position="53"/>
    </location>
</feature>
<keyword evidence="1" id="KW-0472">Membrane</keyword>
<gene>
    <name evidence="2" type="ORF">S03H2_61323</name>
</gene>
<keyword evidence="1" id="KW-1133">Transmembrane helix</keyword>
<name>X1JWL2_9ZZZZ</name>
<evidence type="ECO:0000256" key="1">
    <source>
        <dbReference type="SAM" id="Phobius"/>
    </source>
</evidence>
<dbReference type="SUPFAM" id="SSF103473">
    <property type="entry name" value="MFS general substrate transporter"/>
    <property type="match status" value="1"/>
</dbReference>
<dbReference type="InterPro" id="IPR036259">
    <property type="entry name" value="MFS_trans_sf"/>
</dbReference>
<evidence type="ECO:0000313" key="2">
    <source>
        <dbReference type="EMBL" id="GAH82654.1"/>
    </source>
</evidence>
<feature type="non-terminal residue" evidence="2">
    <location>
        <position position="79"/>
    </location>
</feature>
<accession>X1JWL2</accession>
<feature type="transmembrane region" description="Helical" evidence="1">
    <location>
        <begin position="7"/>
        <end position="25"/>
    </location>
</feature>
<keyword evidence="1" id="KW-0812">Transmembrane</keyword>
<dbReference type="EMBL" id="BARU01039580">
    <property type="protein sequence ID" value="GAH82654.1"/>
    <property type="molecule type" value="Genomic_DNA"/>
</dbReference>
<proteinExistence type="predicted"/>
<reference evidence="2" key="1">
    <citation type="journal article" date="2014" name="Front. Microbiol.">
        <title>High frequency of phylogenetically diverse reductive dehalogenase-homologous genes in deep subseafloor sedimentary metagenomes.</title>
        <authorList>
            <person name="Kawai M."/>
            <person name="Futagami T."/>
            <person name="Toyoda A."/>
            <person name="Takaki Y."/>
            <person name="Nishi S."/>
            <person name="Hori S."/>
            <person name="Arai W."/>
            <person name="Tsubouchi T."/>
            <person name="Morono Y."/>
            <person name="Uchiyama I."/>
            <person name="Ito T."/>
            <person name="Fujiyama A."/>
            <person name="Inagaki F."/>
            <person name="Takami H."/>
        </authorList>
    </citation>
    <scope>NUCLEOTIDE SEQUENCE</scope>
    <source>
        <strain evidence="2">Expedition CK06-06</strain>
    </source>
</reference>
<dbReference type="AlphaFoldDB" id="X1JWL2"/>